<protein>
    <recommendedName>
        <fullName evidence="7">HTH myb-type domain-containing protein</fullName>
    </recommendedName>
</protein>
<dbReference type="OrthoDB" id="1740416at2759"/>
<comment type="subcellular location">
    <subcellularLocation>
        <location evidence="1">Nucleus</location>
    </subcellularLocation>
</comment>
<evidence type="ECO:0000259" key="7">
    <source>
        <dbReference type="PROSITE" id="PS51294"/>
    </source>
</evidence>
<keyword evidence="9" id="KW-1185">Reference proteome</keyword>
<dbReference type="InterPro" id="IPR017930">
    <property type="entry name" value="Myb_dom"/>
</dbReference>
<evidence type="ECO:0000256" key="2">
    <source>
        <dbReference type="ARBA" id="ARBA00022737"/>
    </source>
</evidence>
<comment type="caution">
    <text evidence="8">The sequence shown here is derived from an EMBL/GenBank/DDBJ whole genome shotgun (WGS) entry which is preliminary data.</text>
</comment>
<reference evidence="8" key="2">
    <citation type="submission" date="2021-02" db="EMBL/GenBank/DDBJ databases">
        <authorList>
            <person name="Kimball J.A."/>
            <person name="Haas M.W."/>
            <person name="Macchietto M."/>
            <person name="Kono T."/>
            <person name="Duquette J."/>
            <person name="Shao M."/>
        </authorList>
    </citation>
    <scope>NUCLEOTIDE SEQUENCE</scope>
    <source>
        <tissue evidence="8">Fresh leaf tissue</tissue>
    </source>
</reference>
<proteinExistence type="predicted"/>
<evidence type="ECO:0000256" key="6">
    <source>
        <dbReference type="ARBA" id="ARBA00023242"/>
    </source>
</evidence>
<reference evidence="8" key="1">
    <citation type="journal article" date="2021" name="bioRxiv">
        <title>Whole Genome Assembly and Annotation of Northern Wild Rice, Zizania palustris L., Supports a Whole Genome Duplication in the Zizania Genus.</title>
        <authorList>
            <person name="Haas M."/>
            <person name="Kono T."/>
            <person name="Macchietto M."/>
            <person name="Millas R."/>
            <person name="McGilp L."/>
            <person name="Shao M."/>
            <person name="Duquette J."/>
            <person name="Hirsch C.N."/>
            <person name="Kimball J."/>
        </authorList>
    </citation>
    <scope>NUCLEOTIDE SEQUENCE</scope>
    <source>
        <tissue evidence="8">Fresh leaf tissue</tissue>
    </source>
</reference>
<dbReference type="Proteomes" id="UP000729402">
    <property type="component" value="Unassembled WGS sequence"/>
</dbReference>
<evidence type="ECO:0000313" key="9">
    <source>
        <dbReference type="Proteomes" id="UP000729402"/>
    </source>
</evidence>
<keyword evidence="4" id="KW-0238">DNA-binding</keyword>
<sequence length="103" mass="11193">MIAAQLPGRTDNEIKNYWNTNVKKQIRRARRTAVVGEQAALASLGAAAVGCPAAHHVRKWRPPAIEAEERLSPSPLFHGRHGGFGLFSAANLLAETSLYTAFD</sequence>
<dbReference type="Pfam" id="PF00249">
    <property type="entry name" value="Myb_DNA-binding"/>
    <property type="match status" value="1"/>
</dbReference>
<keyword evidence="2" id="KW-0677">Repeat</keyword>
<feature type="domain" description="HTH myb-type" evidence="7">
    <location>
        <begin position="1"/>
        <end position="26"/>
    </location>
</feature>
<gene>
    <name evidence="8" type="ORF">GUJ93_ZPchr0004g38754</name>
</gene>
<evidence type="ECO:0000256" key="4">
    <source>
        <dbReference type="ARBA" id="ARBA00023125"/>
    </source>
</evidence>
<evidence type="ECO:0000256" key="1">
    <source>
        <dbReference type="ARBA" id="ARBA00004123"/>
    </source>
</evidence>
<accession>A0A8J5VZ23</accession>
<evidence type="ECO:0000313" key="8">
    <source>
        <dbReference type="EMBL" id="KAG8065434.1"/>
    </source>
</evidence>
<evidence type="ECO:0000256" key="3">
    <source>
        <dbReference type="ARBA" id="ARBA00023015"/>
    </source>
</evidence>
<organism evidence="8 9">
    <name type="scientific">Zizania palustris</name>
    <name type="common">Northern wild rice</name>
    <dbReference type="NCBI Taxonomy" id="103762"/>
    <lineage>
        <taxon>Eukaryota</taxon>
        <taxon>Viridiplantae</taxon>
        <taxon>Streptophyta</taxon>
        <taxon>Embryophyta</taxon>
        <taxon>Tracheophyta</taxon>
        <taxon>Spermatophyta</taxon>
        <taxon>Magnoliopsida</taxon>
        <taxon>Liliopsida</taxon>
        <taxon>Poales</taxon>
        <taxon>Poaceae</taxon>
        <taxon>BOP clade</taxon>
        <taxon>Oryzoideae</taxon>
        <taxon>Oryzeae</taxon>
        <taxon>Zizaniinae</taxon>
        <taxon>Zizania</taxon>
    </lineage>
</organism>
<dbReference type="AlphaFoldDB" id="A0A8J5VZ23"/>
<dbReference type="CDD" id="cd00167">
    <property type="entry name" value="SANT"/>
    <property type="match status" value="1"/>
</dbReference>
<dbReference type="InterPro" id="IPR001005">
    <property type="entry name" value="SANT/Myb"/>
</dbReference>
<dbReference type="EMBL" id="JAAALK010000285">
    <property type="protein sequence ID" value="KAG8065434.1"/>
    <property type="molecule type" value="Genomic_DNA"/>
</dbReference>
<dbReference type="PROSITE" id="PS51294">
    <property type="entry name" value="HTH_MYB"/>
    <property type="match status" value="1"/>
</dbReference>
<dbReference type="PANTHER" id="PTHR47997">
    <property type="entry name" value="MYB DOMAIN PROTEIN 55"/>
    <property type="match status" value="1"/>
</dbReference>
<dbReference type="PANTHER" id="PTHR47997:SF31">
    <property type="entry name" value="MYB TRANSCRIPTION FACTOR"/>
    <property type="match status" value="1"/>
</dbReference>
<keyword evidence="6" id="KW-0539">Nucleus</keyword>
<evidence type="ECO:0000256" key="5">
    <source>
        <dbReference type="ARBA" id="ARBA00023163"/>
    </source>
</evidence>
<keyword evidence="3" id="KW-0805">Transcription regulation</keyword>
<name>A0A8J5VZ23_ZIZPA</name>
<keyword evidence="5" id="KW-0804">Transcription</keyword>
<dbReference type="InterPro" id="IPR051953">
    <property type="entry name" value="Plant_SW-associated_TFs"/>
</dbReference>
<dbReference type="GO" id="GO:0003677">
    <property type="term" value="F:DNA binding"/>
    <property type="evidence" value="ECO:0007669"/>
    <property type="project" value="UniProtKB-KW"/>
</dbReference>
<dbReference type="GO" id="GO:0005634">
    <property type="term" value="C:nucleus"/>
    <property type="evidence" value="ECO:0007669"/>
    <property type="project" value="UniProtKB-SubCell"/>
</dbReference>